<feature type="compositionally biased region" description="Acidic residues" evidence="1">
    <location>
        <begin position="336"/>
        <end position="347"/>
    </location>
</feature>
<feature type="compositionally biased region" description="Polar residues" evidence="1">
    <location>
        <begin position="409"/>
        <end position="419"/>
    </location>
</feature>
<feature type="compositionally biased region" description="Basic and acidic residues" evidence="1">
    <location>
        <begin position="222"/>
        <end position="235"/>
    </location>
</feature>
<reference evidence="2 3" key="1">
    <citation type="submission" date="2022-12" db="EMBL/GenBank/DDBJ databases">
        <title>Chromosome-level genome of Tegillarca granosa.</title>
        <authorList>
            <person name="Kim J."/>
        </authorList>
    </citation>
    <scope>NUCLEOTIDE SEQUENCE [LARGE SCALE GENOMIC DNA]</scope>
    <source>
        <strain evidence="2">Teg-2019</strain>
        <tissue evidence="2">Adductor muscle</tissue>
    </source>
</reference>
<evidence type="ECO:0000256" key="1">
    <source>
        <dbReference type="SAM" id="MobiDB-lite"/>
    </source>
</evidence>
<feature type="compositionally biased region" description="Low complexity" evidence="1">
    <location>
        <begin position="793"/>
        <end position="813"/>
    </location>
</feature>
<feature type="compositionally biased region" description="Polar residues" evidence="1">
    <location>
        <begin position="684"/>
        <end position="706"/>
    </location>
</feature>
<feature type="compositionally biased region" description="Acidic residues" evidence="1">
    <location>
        <begin position="239"/>
        <end position="255"/>
    </location>
</feature>
<feature type="compositionally biased region" description="Polar residues" evidence="1">
    <location>
        <begin position="145"/>
        <end position="182"/>
    </location>
</feature>
<dbReference type="EMBL" id="JARBDR010000246">
    <property type="protein sequence ID" value="KAJ8317158.1"/>
    <property type="molecule type" value="Genomic_DNA"/>
</dbReference>
<dbReference type="Proteomes" id="UP001217089">
    <property type="component" value="Unassembled WGS sequence"/>
</dbReference>
<name>A0ABQ9FN85_TEGGR</name>
<comment type="caution">
    <text evidence="2">The sequence shown here is derived from an EMBL/GenBank/DDBJ whole genome shotgun (WGS) entry which is preliminary data.</text>
</comment>
<gene>
    <name evidence="2" type="ORF">KUTeg_005062</name>
</gene>
<feature type="region of interest" description="Disordered" evidence="1">
    <location>
        <begin position="134"/>
        <end position="583"/>
    </location>
</feature>
<feature type="compositionally biased region" description="Acidic residues" evidence="1">
    <location>
        <begin position="360"/>
        <end position="378"/>
    </location>
</feature>
<keyword evidence="3" id="KW-1185">Reference proteome</keyword>
<feature type="region of interest" description="Disordered" evidence="1">
    <location>
        <begin position="665"/>
        <end position="813"/>
    </location>
</feature>
<evidence type="ECO:0000313" key="3">
    <source>
        <dbReference type="Proteomes" id="UP001217089"/>
    </source>
</evidence>
<accession>A0ABQ9FN85</accession>
<feature type="compositionally biased region" description="Basic and acidic residues" evidence="1">
    <location>
        <begin position="443"/>
        <end position="519"/>
    </location>
</feature>
<evidence type="ECO:0000313" key="2">
    <source>
        <dbReference type="EMBL" id="KAJ8317158.1"/>
    </source>
</evidence>
<sequence>MSCRLGPCEPYMSCRQGLCAPYMSCRQGPCALYMSCRQGPCAPNMSVRQGPCKQQQHSEYSGPVPLMDSFNAFNQSPGMWPTQMSQQQSMMGDYQTMMNYPMAMALNQQQYQYGMPPQMFPFMQQTAWSNNFMYPPPQIGLPGQQFPNVPASSDGTPTQSQYGTPGSLSQSSTVAASPSVTMTPAAVETTTPPNPSLPPLPPSPSTPPPPGTEDIPIPLPMPKKDLTKSLKEAKSQSEVIEEEVVEEVSQEDMLEDIPLPPIMPPDKKMDSEEVIEETETVEMSEDQIVTTEDDSTQDSTTKRPYQFAWDREVDVDEMSEVTVSSVHTSDLSRSEFEDDESDLELSSDSDTNQEGPPDLTETEAETSMEVVSQDDAETAESLPSSQDEMPTLKPAGSDASAEIEPVPGQESQVVVSQEISPPKPRKLISLQYNYSDSDDEETREEKKARVAKEKEERYLKRLQRRAELEAKRKEREEEKARMKEERKKAKEKAKDETQKEDKGSEDNKEEKDSQDEEKLSQPSDSPEKKKRKTKAELKEELIKQKLEKKLALRRQRTRTRRYTSEEFESIFTDEKKQPFSSQSYSEVVVEEGTVEETVETDFIVSMTLDVATEEVTEQSKIPPSPPTPTMDEKYEDSEEVSIPASEHSSCIPIYEVPTGTAISAINVSIPHTRTHTKNTDDTKSNSSGRPGTPLSDISDTSKSGSEQKGVKRKRQDSGTSRSEEKNSSKRYDTSDLYPPRHSFASNRRRASSPITTETSLSSRSDTNASQPEKYSKITGGPASPIIIDDKSSRASSPSCKPSPISSSSLSPDHSQFKIQVKIEAFKVKVKIKAQ</sequence>
<organism evidence="2 3">
    <name type="scientific">Tegillarca granosa</name>
    <name type="common">Malaysian cockle</name>
    <name type="synonym">Anadara granosa</name>
    <dbReference type="NCBI Taxonomy" id="220873"/>
    <lineage>
        <taxon>Eukaryota</taxon>
        <taxon>Metazoa</taxon>
        <taxon>Spiralia</taxon>
        <taxon>Lophotrochozoa</taxon>
        <taxon>Mollusca</taxon>
        <taxon>Bivalvia</taxon>
        <taxon>Autobranchia</taxon>
        <taxon>Pteriomorphia</taxon>
        <taxon>Arcoida</taxon>
        <taxon>Arcoidea</taxon>
        <taxon>Arcidae</taxon>
        <taxon>Tegillarca</taxon>
    </lineage>
</organism>
<feature type="compositionally biased region" description="Basic residues" evidence="1">
    <location>
        <begin position="551"/>
        <end position="561"/>
    </location>
</feature>
<protein>
    <submittedName>
        <fullName evidence="2">Uncharacterized protein</fullName>
    </submittedName>
</protein>
<feature type="compositionally biased region" description="Basic and acidic residues" evidence="1">
    <location>
        <begin position="721"/>
        <end position="733"/>
    </location>
</feature>
<proteinExistence type="predicted"/>
<feature type="compositionally biased region" description="Acidic residues" evidence="1">
    <location>
        <begin position="272"/>
        <end position="296"/>
    </location>
</feature>
<feature type="region of interest" description="Disordered" evidence="1">
    <location>
        <begin position="612"/>
        <end position="646"/>
    </location>
</feature>
<feature type="compositionally biased region" description="Basic and acidic residues" evidence="1">
    <location>
        <begin position="534"/>
        <end position="550"/>
    </location>
</feature>
<feature type="compositionally biased region" description="Polar residues" evidence="1">
    <location>
        <begin position="752"/>
        <end position="772"/>
    </location>
</feature>
<feature type="compositionally biased region" description="Pro residues" evidence="1">
    <location>
        <begin position="192"/>
        <end position="221"/>
    </location>
</feature>